<dbReference type="GO" id="GO:0019843">
    <property type="term" value="F:rRNA binding"/>
    <property type="evidence" value="ECO:0007669"/>
    <property type="project" value="TreeGrafter"/>
</dbReference>
<dbReference type="InterPro" id="IPR053940">
    <property type="entry name" value="UTP25_NTPase-like"/>
</dbReference>
<gene>
    <name evidence="8" type="primary">LOC112046411</name>
</gene>
<evidence type="ECO:0000256" key="4">
    <source>
        <dbReference type="SAM" id="MobiDB-lite"/>
    </source>
</evidence>
<dbReference type="GO" id="GO:0000462">
    <property type="term" value="P:maturation of SSU-rRNA from tricistronic rRNA transcript (SSU-rRNA, 5.8S rRNA, LSU-rRNA)"/>
    <property type="evidence" value="ECO:0007669"/>
    <property type="project" value="TreeGrafter"/>
</dbReference>
<organism evidence="7 8">
    <name type="scientific">Bicyclus anynana</name>
    <name type="common">Squinting bush brown butterfly</name>
    <dbReference type="NCBI Taxonomy" id="110368"/>
    <lineage>
        <taxon>Eukaryota</taxon>
        <taxon>Metazoa</taxon>
        <taxon>Ecdysozoa</taxon>
        <taxon>Arthropoda</taxon>
        <taxon>Hexapoda</taxon>
        <taxon>Insecta</taxon>
        <taxon>Pterygota</taxon>
        <taxon>Neoptera</taxon>
        <taxon>Endopterygota</taxon>
        <taxon>Lepidoptera</taxon>
        <taxon>Glossata</taxon>
        <taxon>Ditrysia</taxon>
        <taxon>Papilionoidea</taxon>
        <taxon>Nymphalidae</taxon>
        <taxon>Satyrinae</taxon>
        <taxon>Satyrini</taxon>
        <taxon>Mycalesina</taxon>
        <taxon>Bicyclus</taxon>
    </lineage>
</organism>
<feature type="compositionally biased region" description="Basic and acidic residues" evidence="4">
    <location>
        <begin position="122"/>
        <end position="135"/>
    </location>
</feature>
<evidence type="ECO:0000256" key="1">
    <source>
        <dbReference type="ARBA" id="ARBA00004604"/>
    </source>
</evidence>
<sequence length="750" mass="86641">MSRGKKFMNKKRKGSFKGVNKKKKHNINKEHDSKNKKALFNRYKDKQKVEEELAKKRQMEQRFQKQQPVSESEEEVEEDSYGQLVSCFKQNGNNKMIAESEGDTSGDESDDDEMNDTTQQMDTERNESDTDTHSSDEEDSSEEIVTELQADNELDTSNDPFTKHLQYDLEDQLIVALSNTPSTVKNTHKRWPTLGNLVISIPQPLVTSSKLQKPKFSLLEEKIYAPLATVPHTINNVDFKQLHLKSQIHGNIVSANKTNLVKKDLELTDIFTPLQKELLSIMNNYQDLYYPERTFSNADEIRFTYCLHVVNHMLKTRTKILHHNAKIAKNSKDLSEDYQDQGLVRPKVLIMVPFKDAAYRVVKTLIDIVVPKGSGQVVNKNRFEDDFTGGEILMPTKNPKPEDYELLFTGNTDDTFRLGLTLTKKTLKLYTDFYSSDILIASPLGLRMIVGAEGEEDRDYDFLASVEVLVMDQADVFYMQNWDHLLHVLDHFHLQPKKTHGTDFSRVRSWAVNGWAKYYRQTLVFSSVSLPELKSVMNRKCQNYAGKVLVENFPEVGSIQQVLVQVPQLFHRFNATNPLSSVDARFDYFVKEILPKQRDTLMSHTLLYVPSYFDFVRLRNYFKKEDISFVQICEYSKDAKIARARDMFFHTEAHFLLYSERVHFFRRLRIKGIRHIIFYQLPTYPHFYSEMCNLMQESNQNKYGGSDCNMSVSALYCRYDAPRLAGVLGAARACSAAAAERALHMFVTGD</sequence>
<evidence type="ECO:0000313" key="7">
    <source>
        <dbReference type="Proteomes" id="UP001652582"/>
    </source>
</evidence>
<dbReference type="GO" id="GO:0032040">
    <property type="term" value="C:small-subunit processome"/>
    <property type="evidence" value="ECO:0007669"/>
    <property type="project" value="TreeGrafter"/>
</dbReference>
<evidence type="ECO:0000313" key="8">
    <source>
        <dbReference type="RefSeq" id="XP_023938785.2"/>
    </source>
</evidence>
<evidence type="ECO:0000259" key="6">
    <source>
        <dbReference type="Pfam" id="PF22916"/>
    </source>
</evidence>
<proteinExistence type="inferred from homology"/>
<accession>A0A6J1MT36</accession>
<feature type="compositionally biased region" description="Acidic residues" evidence="4">
    <location>
        <begin position="71"/>
        <end position="80"/>
    </location>
</feature>
<name>A0A6J1MT36_BICAN</name>
<comment type="subcellular location">
    <subcellularLocation>
        <location evidence="1">Nucleus</location>
        <location evidence="1">Nucleolus</location>
    </subcellularLocation>
</comment>
<dbReference type="PANTHER" id="PTHR12933">
    <property type="entry name" value="ORF PROTEIN-RELATED"/>
    <property type="match status" value="1"/>
</dbReference>
<dbReference type="InterPro" id="IPR010678">
    <property type="entry name" value="UTP25"/>
</dbReference>
<feature type="domain" description="UTP25 C-terminal" evidence="5">
    <location>
        <begin position="558"/>
        <end position="745"/>
    </location>
</feature>
<dbReference type="OrthoDB" id="10264378at2759"/>
<dbReference type="GeneID" id="112046411"/>
<protein>
    <submittedName>
        <fullName evidence="8">U3 small nucleolar RNA-associated protein 25 homolog</fullName>
    </submittedName>
</protein>
<feature type="domain" description="UTP25 NTP hydrolase-like" evidence="6">
    <location>
        <begin position="285"/>
        <end position="548"/>
    </location>
</feature>
<dbReference type="AlphaFoldDB" id="A0A6J1MT36"/>
<evidence type="ECO:0000256" key="2">
    <source>
        <dbReference type="ARBA" id="ARBA00009223"/>
    </source>
</evidence>
<dbReference type="GO" id="GO:0034511">
    <property type="term" value="F:U3 snoRNA binding"/>
    <property type="evidence" value="ECO:0007669"/>
    <property type="project" value="InterPro"/>
</dbReference>
<feature type="region of interest" description="Disordered" evidence="4">
    <location>
        <begin position="1"/>
        <end position="84"/>
    </location>
</feature>
<dbReference type="KEGG" id="bany:112046411"/>
<feature type="compositionally biased region" description="Basic and acidic residues" evidence="4">
    <location>
        <begin position="42"/>
        <end position="63"/>
    </location>
</feature>
<evidence type="ECO:0000259" key="5">
    <source>
        <dbReference type="Pfam" id="PF06862"/>
    </source>
</evidence>
<feature type="region of interest" description="Disordered" evidence="4">
    <location>
        <begin position="96"/>
        <end position="144"/>
    </location>
</feature>
<keyword evidence="3" id="KW-0539">Nucleus</keyword>
<reference evidence="8" key="1">
    <citation type="submission" date="2025-08" db="UniProtKB">
        <authorList>
            <consortium name="RefSeq"/>
        </authorList>
    </citation>
    <scope>IDENTIFICATION</scope>
</reference>
<evidence type="ECO:0000256" key="3">
    <source>
        <dbReference type="ARBA" id="ARBA00023242"/>
    </source>
</evidence>
<comment type="similarity">
    <text evidence="2">Belongs to the UTP25 family.</text>
</comment>
<dbReference type="PANTHER" id="PTHR12933:SF0">
    <property type="entry name" value="U3 SMALL NUCLEOLAR RNA-ASSOCIATED PROTEIN 25 HOMOLOG"/>
    <property type="match status" value="1"/>
</dbReference>
<dbReference type="Pfam" id="PF06862">
    <property type="entry name" value="Utp25_C"/>
    <property type="match status" value="1"/>
</dbReference>
<dbReference type="Pfam" id="PF22916">
    <property type="entry name" value="UTP25_NTPase-like"/>
    <property type="match status" value="1"/>
</dbReference>
<keyword evidence="7" id="KW-1185">Reference proteome</keyword>
<dbReference type="Proteomes" id="UP001652582">
    <property type="component" value="Chromosome 21"/>
</dbReference>
<dbReference type="RefSeq" id="XP_023938785.2">
    <property type="nucleotide sequence ID" value="XM_024083017.2"/>
</dbReference>
<feature type="compositionally biased region" description="Basic residues" evidence="4">
    <location>
        <begin position="1"/>
        <end position="26"/>
    </location>
</feature>
<feature type="compositionally biased region" description="Acidic residues" evidence="4">
    <location>
        <begin position="100"/>
        <end position="115"/>
    </location>
</feature>
<dbReference type="InterPro" id="IPR053939">
    <property type="entry name" value="UTP25_C"/>
</dbReference>